<keyword evidence="2" id="KW-0012">Acyltransferase</keyword>
<accession>A0A9D1CXZ6</accession>
<dbReference type="GO" id="GO:0016747">
    <property type="term" value="F:acyltransferase activity, transferring groups other than amino-acyl groups"/>
    <property type="evidence" value="ECO:0007669"/>
    <property type="project" value="InterPro"/>
</dbReference>
<evidence type="ECO:0000259" key="3">
    <source>
        <dbReference type="PROSITE" id="PS51186"/>
    </source>
</evidence>
<dbReference type="PANTHER" id="PTHR43800">
    <property type="entry name" value="PEPTIDYL-LYSINE N-ACETYLTRANSFERASE YJAB"/>
    <property type="match status" value="1"/>
</dbReference>
<dbReference type="Proteomes" id="UP000824260">
    <property type="component" value="Unassembled WGS sequence"/>
</dbReference>
<dbReference type="PANTHER" id="PTHR43800:SF1">
    <property type="entry name" value="PEPTIDYL-LYSINE N-ACETYLTRANSFERASE YJAB"/>
    <property type="match status" value="1"/>
</dbReference>
<dbReference type="SUPFAM" id="SSF55729">
    <property type="entry name" value="Acyl-CoA N-acyltransferases (Nat)"/>
    <property type="match status" value="1"/>
</dbReference>
<protein>
    <submittedName>
        <fullName evidence="4">GNAT family N-acetyltransferase</fullName>
    </submittedName>
</protein>
<comment type="caution">
    <text evidence="4">The sequence shown here is derived from an EMBL/GenBank/DDBJ whole genome shotgun (WGS) entry which is preliminary data.</text>
</comment>
<organism evidence="4 5">
    <name type="scientific">Candidatus Pullichristensenella stercorigallinarum</name>
    <dbReference type="NCBI Taxonomy" id="2840909"/>
    <lineage>
        <taxon>Bacteria</taxon>
        <taxon>Bacillati</taxon>
        <taxon>Bacillota</taxon>
        <taxon>Clostridia</taxon>
        <taxon>Candidatus Pullichristensenella</taxon>
    </lineage>
</organism>
<dbReference type="Gene3D" id="3.40.630.30">
    <property type="match status" value="1"/>
</dbReference>
<dbReference type="AlphaFoldDB" id="A0A9D1CXZ6"/>
<proteinExistence type="predicted"/>
<evidence type="ECO:0000256" key="2">
    <source>
        <dbReference type="ARBA" id="ARBA00023315"/>
    </source>
</evidence>
<reference evidence="4" key="2">
    <citation type="journal article" date="2021" name="PeerJ">
        <title>Extensive microbial diversity within the chicken gut microbiome revealed by metagenomics and culture.</title>
        <authorList>
            <person name="Gilroy R."/>
            <person name="Ravi A."/>
            <person name="Getino M."/>
            <person name="Pursley I."/>
            <person name="Horton D.L."/>
            <person name="Alikhan N.F."/>
            <person name="Baker D."/>
            <person name="Gharbi K."/>
            <person name="Hall N."/>
            <person name="Watson M."/>
            <person name="Adriaenssens E.M."/>
            <person name="Foster-Nyarko E."/>
            <person name="Jarju S."/>
            <person name="Secka A."/>
            <person name="Antonio M."/>
            <person name="Oren A."/>
            <person name="Chaudhuri R.R."/>
            <person name="La Ragione R."/>
            <person name="Hildebrand F."/>
            <person name="Pallen M.J."/>
        </authorList>
    </citation>
    <scope>NUCLEOTIDE SEQUENCE</scope>
    <source>
        <strain evidence="4">ChiSjej6B24-2974</strain>
    </source>
</reference>
<reference evidence="4" key="1">
    <citation type="submission" date="2020-10" db="EMBL/GenBank/DDBJ databases">
        <authorList>
            <person name="Gilroy R."/>
        </authorList>
    </citation>
    <scope>NUCLEOTIDE SEQUENCE</scope>
    <source>
        <strain evidence="4">ChiSjej6B24-2974</strain>
    </source>
</reference>
<gene>
    <name evidence="4" type="ORF">IAA52_07915</name>
</gene>
<name>A0A9D1CXZ6_9FIRM</name>
<evidence type="ECO:0000256" key="1">
    <source>
        <dbReference type="ARBA" id="ARBA00022679"/>
    </source>
</evidence>
<dbReference type="InterPro" id="IPR016181">
    <property type="entry name" value="Acyl_CoA_acyltransferase"/>
</dbReference>
<keyword evidence="1" id="KW-0808">Transferase</keyword>
<dbReference type="CDD" id="cd04301">
    <property type="entry name" value="NAT_SF"/>
    <property type="match status" value="1"/>
</dbReference>
<dbReference type="PROSITE" id="PS51186">
    <property type="entry name" value="GNAT"/>
    <property type="match status" value="1"/>
</dbReference>
<feature type="domain" description="N-acetyltransferase" evidence="3">
    <location>
        <begin position="1"/>
        <end position="141"/>
    </location>
</feature>
<dbReference type="EMBL" id="DVFZ01000079">
    <property type="protein sequence ID" value="HIQ83015.1"/>
    <property type="molecule type" value="Genomic_DNA"/>
</dbReference>
<evidence type="ECO:0000313" key="4">
    <source>
        <dbReference type="EMBL" id="HIQ83015.1"/>
    </source>
</evidence>
<sequence>MIRELRKTDLDSVAELWLDTNRKAHAFIPAQYWQGHLAMVKEMLPQAEVYVYEEAKEIQGFIGLSGEYIEGIFVSGKVQSRGIGKLLLDHAKGLKGSLRLSVYQKNARAVRFYQREGFEIHCEGLDESTGEKEYAMTWRRK</sequence>
<dbReference type="Pfam" id="PF13508">
    <property type="entry name" value="Acetyltransf_7"/>
    <property type="match status" value="1"/>
</dbReference>
<dbReference type="InterPro" id="IPR000182">
    <property type="entry name" value="GNAT_dom"/>
</dbReference>
<evidence type="ECO:0000313" key="5">
    <source>
        <dbReference type="Proteomes" id="UP000824260"/>
    </source>
</evidence>